<dbReference type="InterPro" id="IPR023212">
    <property type="entry name" value="Hsp33_helix_hairpin_bin_dom_sf"/>
</dbReference>
<keyword evidence="2" id="KW-0862">Zinc</keyword>
<evidence type="ECO:0000256" key="4">
    <source>
        <dbReference type="ARBA" id="ARBA00023186"/>
    </source>
</evidence>
<comment type="caution">
    <text evidence="7">The sequence shown here is derived from an EMBL/GenBank/DDBJ whole genome shotgun (WGS) entry which is preliminary data.</text>
</comment>
<keyword evidence="4" id="KW-0143">Chaperone</keyword>
<evidence type="ECO:0000313" key="7">
    <source>
        <dbReference type="EMBL" id="GAD54709.1"/>
    </source>
</evidence>
<evidence type="ECO:0000313" key="8">
    <source>
        <dbReference type="Proteomes" id="UP000016566"/>
    </source>
</evidence>
<dbReference type="SUPFAM" id="SSF64397">
    <property type="entry name" value="Hsp33 domain"/>
    <property type="match status" value="1"/>
</dbReference>
<keyword evidence="3" id="KW-1015">Disulfide bond</keyword>
<protein>
    <submittedName>
        <fullName evidence="7">Chaperonin, 33 kDa</fullName>
    </submittedName>
</protein>
<evidence type="ECO:0000256" key="5">
    <source>
        <dbReference type="ARBA" id="ARBA00023284"/>
    </source>
</evidence>
<feature type="region of interest" description="Disordered" evidence="6">
    <location>
        <begin position="347"/>
        <end position="372"/>
    </location>
</feature>
<dbReference type="PANTHER" id="PTHR30111">
    <property type="entry name" value="33 KDA CHAPERONIN"/>
    <property type="match status" value="1"/>
</dbReference>
<dbReference type="AlphaFoldDB" id="U3AAJ2"/>
<evidence type="ECO:0000256" key="1">
    <source>
        <dbReference type="ARBA" id="ARBA00022490"/>
    </source>
</evidence>
<dbReference type="InterPro" id="IPR016154">
    <property type="entry name" value="Heat_shock_Hsp33_C"/>
</dbReference>
<proteinExistence type="predicted"/>
<keyword evidence="1" id="KW-0963">Cytoplasm</keyword>
<evidence type="ECO:0000256" key="6">
    <source>
        <dbReference type="SAM" id="MobiDB-lite"/>
    </source>
</evidence>
<keyword evidence="8" id="KW-1185">Reference proteome</keyword>
<dbReference type="CDD" id="cd00498">
    <property type="entry name" value="Hsp33"/>
    <property type="match status" value="1"/>
</dbReference>
<dbReference type="eggNOG" id="COG1281">
    <property type="taxonomic scope" value="Bacteria"/>
</dbReference>
<dbReference type="EMBL" id="BATB01000006">
    <property type="protein sequence ID" value="GAD54709.1"/>
    <property type="molecule type" value="Genomic_DNA"/>
</dbReference>
<dbReference type="GO" id="GO:0051082">
    <property type="term" value="F:unfolded protein binding"/>
    <property type="evidence" value="ECO:0007669"/>
    <property type="project" value="InterPro"/>
</dbReference>
<evidence type="ECO:0000256" key="2">
    <source>
        <dbReference type="ARBA" id="ARBA00022833"/>
    </source>
</evidence>
<dbReference type="Pfam" id="PF01430">
    <property type="entry name" value="HSP33"/>
    <property type="match status" value="1"/>
</dbReference>
<dbReference type="Gene3D" id="3.90.1280.10">
    <property type="entry name" value="HSP33 redox switch-like"/>
    <property type="match status" value="1"/>
</dbReference>
<dbReference type="GO" id="GO:0044183">
    <property type="term" value="F:protein folding chaperone"/>
    <property type="evidence" value="ECO:0007669"/>
    <property type="project" value="TreeGrafter"/>
</dbReference>
<organism evidence="7 8">
    <name type="scientific">Limimaricola cinnabarinus LL-001</name>
    <dbReference type="NCBI Taxonomy" id="1337093"/>
    <lineage>
        <taxon>Bacteria</taxon>
        <taxon>Pseudomonadati</taxon>
        <taxon>Pseudomonadota</taxon>
        <taxon>Alphaproteobacteria</taxon>
        <taxon>Rhodobacterales</taxon>
        <taxon>Paracoccaceae</taxon>
        <taxon>Limimaricola</taxon>
    </lineage>
</organism>
<accession>U3AAJ2</accession>
<dbReference type="GO" id="GO:0005737">
    <property type="term" value="C:cytoplasm"/>
    <property type="evidence" value="ECO:0007669"/>
    <property type="project" value="InterPro"/>
</dbReference>
<dbReference type="Proteomes" id="UP000016566">
    <property type="component" value="Unassembled WGS sequence"/>
</dbReference>
<keyword evidence="5" id="KW-0676">Redox-active center</keyword>
<dbReference type="SUPFAM" id="SSF118352">
    <property type="entry name" value="HSP33 redox switch-like"/>
    <property type="match status" value="1"/>
</dbReference>
<reference evidence="7" key="1">
    <citation type="journal article" date="2013" name="Genome Announc.">
        <title>Draft Genome Sequence of Loktanella cinnabarina LL-001T, Isolated from Deep-Sea Floor Sediment.</title>
        <authorList>
            <person name="Nishi S."/>
            <person name="Tsubouchi T."/>
            <person name="Takaki Y."/>
            <person name="Koyanagi R."/>
            <person name="Satoh N."/>
            <person name="Maruyama T."/>
            <person name="Hatada Y."/>
        </authorList>
    </citation>
    <scope>NUCLEOTIDE SEQUENCE [LARGE SCALE GENOMIC DNA]</scope>
    <source>
        <strain evidence="7">LL-001</strain>
    </source>
</reference>
<dbReference type="PANTHER" id="PTHR30111:SF1">
    <property type="entry name" value="33 KDA CHAPERONIN"/>
    <property type="match status" value="1"/>
</dbReference>
<sequence>MSPDKLPIWSRYAYPRHARKPHEPRARIAWDDTVLPFQLDQSDIRGRVARLDGVLDRVLEQHDYPAQIEALVAEMTLLTALIGQTVKLRWKLSLQVRGDGPARLIATDYYAPTEEGAPARIRAWASFDENRLDEGAEPSSLIGKGYFAILIDQGQGMAPYQGITPITGDTLASCAETYFAQSEQLPTRFSLTFGKSTEPGRGESWRAGGVMLQKMPKASPFAATAEGGSGEEGLLEAADILDEDEGENWTRANVLLDTVDQLELIGPSVTPTDLLIRLFHEEGPRVFEAQPVQFGCTCSEEKVRQSLSIYSAKDIGHMTTEEGIVTADCQFCGAHYEFAPNTLGFEATEGPDAKANEAEADGQAGEQAGGRG</sequence>
<gene>
    <name evidence="7" type="ORF">MBELCI_0761</name>
</gene>
<dbReference type="Gene3D" id="3.55.30.10">
    <property type="entry name" value="Hsp33 domain"/>
    <property type="match status" value="1"/>
</dbReference>
<dbReference type="InterPro" id="IPR016153">
    <property type="entry name" value="Heat_shock_Hsp33_N"/>
</dbReference>
<dbReference type="STRING" id="1337093.MBELCI_0761"/>
<dbReference type="GO" id="GO:0042026">
    <property type="term" value="P:protein refolding"/>
    <property type="evidence" value="ECO:0007669"/>
    <property type="project" value="TreeGrafter"/>
</dbReference>
<dbReference type="Gene3D" id="1.10.287.480">
    <property type="entry name" value="helix hairpin bin"/>
    <property type="match status" value="1"/>
</dbReference>
<dbReference type="InterPro" id="IPR000397">
    <property type="entry name" value="Heat_shock_Hsp33"/>
</dbReference>
<evidence type="ECO:0000256" key="3">
    <source>
        <dbReference type="ARBA" id="ARBA00023157"/>
    </source>
</evidence>
<name>U3AAJ2_9RHOB</name>